<dbReference type="Proteomes" id="UP000295621">
    <property type="component" value="Unassembled WGS sequence"/>
</dbReference>
<evidence type="ECO:0000259" key="1">
    <source>
        <dbReference type="PROSITE" id="PS51186"/>
    </source>
</evidence>
<reference evidence="2 3" key="1">
    <citation type="submission" date="2019-02" db="EMBL/GenBank/DDBJ databases">
        <title>Draft genome sequences of novel Actinobacteria.</title>
        <authorList>
            <person name="Sahin N."/>
            <person name="Ay H."/>
            <person name="Saygin H."/>
        </authorList>
    </citation>
    <scope>NUCLEOTIDE SEQUENCE [LARGE SCALE GENOMIC DNA]</scope>
    <source>
        <strain evidence="2 3">KC603</strain>
    </source>
</reference>
<gene>
    <name evidence="2" type="ORF">E1212_12705</name>
</gene>
<dbReference type="InterPro" id="IPR016181">
    <property type="entry name" value="Acyl_CoA_acyltransferase"/>
</dbReference>
<dbReference type="InterPro" id="IPR050276">
    <property type="entry name" value="MshD_Acetyltransferase"/>
</dbReference>
<sequence length="280" mass="30076">MRIRPMRPEDVDAVERLTALAYPADRTGDHRRRWREQAAHLLGTDPGGCWVADEAGGAGPVAGVAISLRRDLLWILSSYAVHPGHQGRGIGTALLQAAVGYGAGCLRGMLTSLPDHQALRRYRRAGFTLYPTMRLTGVVDRSALPAVDGVRLGTAADFDLVDSVDRRVRGATHRPDNAHVLGYSTLLVCDLLTGTGYACVAPWGVTRLAATNRAVAQRLLWAALARSAPGSAVDVRNLTSDQEWAIDVGLAAGLRIDQDSYLALRHMRPPAPYVPSTGFG</sequence>
<accession>A0A4R4RNA6</accession>
<dbReference type="CDD" id="cd04301">
    <property type="entry name" value="NAT_SF"/>
    <property type="match status" value="1"/>
</dbReference>
<evidence type="ECO:0000313" key="2">
    <source>
        <dbReference type="EMBL" id="TDC51237.1"/>
    </source>
</evidence>
<dbReference type="AlphaFoldDB" id="A0A4R4RNA6"/>
<dbReference type="Gene3D" id="3.40.630.30">
    <property type="match status" value="1"/>
</dbReference>
<proteinExistence type="predicted"/>
<dbReference type="GO" id="GO:0016747">
    <property type="term" value="F:acyltransferase activity, transferring groups other than amino-acyl groups"/>
    <property type="evidence" value="ECO:0007669"/>
    <property type="project" value="InterPro"/>
</dbReference>
<dbReference type="OrthoDB" id="3767306at2"/>
<comment type="caution">
    <text evidence="2">The sequence shown here is derived from an EMBL/GenBank/DDBJ whole genome shotgun (WGS) entry which is preliminary data.</text>
</comment>
<dbReference type="EMBL" id="SMKL01000024">
    <property type="protein sequence ID" value="TDC51237.1"/>
    <property type="molecule type" value="Genomic_DNA"/>
</dbReference>
<dbReference type="SUPFAM" id="SSF55729">
    <property type="entry name" value="Acyl-CoA N-acyltransferases (Nat)"/>
    <property type="match status" value="1"/>
</dbReference>
<dbReference type="Pfam" id="PF00583">
    <property type="entry name" value="Acetyltransf_1"/>
    <property type="match status" value="1"/>
</dbReference>
<keyword evidence="2" id="KW-0808">Transferase</keyword>
<evidence type="ECO:0000313" key="3">
    <source>
        <dbReference type="Proteomes" id="UP000295621"/>
    </source>
</evidence>
<feature type="domain" description="N-acetyltransferase" evidence="1">
    <location>
        <begin position="1"/>
        <end position="145"/>
    </location>
</feature>
<organism evidence="2 3">
    <name type="scientific">Jiangella ureilytica</name>
    <dbReference type="NCBI Taxonomy" id="2530374"/>
    <lineage>
        <taxon>Bacteria</taxon>
        <taxon>Bacillati</taxon>
        <taxon>Actinomycetota</taxon>
        <taxon>Actinomycetes</taxon>
        <taxon>Jiangellales</taxon>
        <taxon>Jiangellaceae</taxon>
        <taxon>Jiangella</taxon>
    </lineage>
</organism>
<protein>
    <submittedName>
        <fullName evidence="2">GNAT family N-acetyltransferase</fullName>
    </submittedName>
</protein>
<keyword evidence="3" id="KW-1185">Reference proteome</keyword>
<dbReference type="RefSeq" id="WP_131982927.1">
    <property type="nucleotide sequence ID" value="NZ_SMKL01000024.1"/>
</dbReference>
<dbReference type="PROSITE" id="PS51186">
    <property type="entry name" value="GNAT"/>
    <property type="match status" value="1"/>
</dbReference>
<dbReference type="PANTHER" id="PTHR43617:SF2">
    <property type="entry name" value="UPF0039 PROTEIN SLL0451"/>
    <property type="match status" value="1"/>
</dbReference>
<dbReference type="PANTHER" id="PTHR43617">
    <property type="entry name" value="L-AMINO ACID N-ACETYLTRANSFERASE"/>
    <property type="match status" value="1"/>
</dbReference>
<name>A0A4R4RNA6_9ACTN</name>
<dbReference type="InterPro" id="IPR000182">
    <property type="entry name" value="GNAT_dom"/>
</dbReference>